<organism evidence="14 15">
    <name type="scientific">Rhododendron simsii</name>
    <name type="common">Sims's rhododendron</name>
    <dbReference type="NCBI Taxonomy" id="118357"/>
    <lineage>
        <taxon>Eukaryota</taxon>
        <taxon>Viridiplantae</taxon>
        <taxon>Streptophyta</taxon>
        <taxon>Embryophyta</taxon>
        <taxon>Tracheophyta</taxon>
        <taxon>Spermatophyta</taxon>
        <taxon>Magnoliopsida</taxon>
        <taxon>eudicotyledons</taxon>
        <taxon>Gunneridae</taxon>
        <taxon>Pentapetalae</taxon>
        <taxon>asterids</taxon>
        <taxon>Ericales</taxon>
        <taxon>Ericaceae</taxon>
        <taxon>Ericoideae</taxon>
        <taxon>Rhodoreae</taxon>
        <taxon>Rhododendron</taxon>
    </lineage>
</organism>
<dbReference type="Gene3D" id="3.80.10.10">
    <property type="entry name" value="Ribonuclease Inhibitor"/>
    <property type="match status" value="1"/>
</dbReference>
<evidence type="ECO:0000256" key="5">
    <source>
        <dbReference type="ARBA" id="ARBA00022614"/>
    </source>
</evidence>
<feature type="region of interest" description="Disordered" evidence="13">
    <location>
        <begin position="1"/>
        <end position="34"/>
    </location>
</feature>
<keyword evidence="8" id="KW-0677">Repeat</keyword>
<evidence type="ECO:0000256" key="1">
    <source>
        <dbReference type="ARBA" id="ARBA00004251"/>
    </source>
</evidence>
<evidence type="ECO:0000256" key="3">
    <source>
        <dbReference type="ARBA" id="ARBA00022475"/>
    </source>
</evidence>
<evidence type="ECO:0000256" key="8">
    <source>
        <dbReference type="ARBA" id="ARBA00022737"/>
    </source>
</evidence>
<keyword evidence="4" id="KW-0808">Transferase</keyword>
<dbReference type="InterPro" id="IPR032675">
    <property type="entry name" value="LRR_dom_sf"/>
</dbReference>
<sequence length="277" mass="30751">MVGLQKVRGRKASGSSTESRKGSAREGPVGVVLRDDEPKYFGLEDESGSDQTDEVVSRRETIPQTYAVSRIQFKAVPEIGASSPAAVVVVPPNLRDLNIGRNLINGTIPSWVFELPALKYLNLSYNKLIGHIIEFQSSSLEIIDLSYNDLHGTVSNSTFELRNLTLLILSSNSFSGTIPRSNRFSENLNVLALKMNNFSGTIHDSFTRRNRYGGRGMNLLQVSDMGFWHFSEANILSVWMEKEVDLMGGGNEKSTASEVRSFMLREVRSSMLRVISP</sequence>
<evidence type="ECO:0000256" key="9">
    <source>
        <dbReference type="ARBA" id="ARBA00022989"/>
    </source>
</evidence>
<evidence type="ECO:0000256" key="6">
    <source>
        <dbReference type="ARBA" id="ARBA00022692"/>
    </source>
</evidence>
<keyword evidence="4" id="KW-0418">Kinase</keyword>
<reference evidence="14" key="1">
    <citation type="submission" date="2019-11" db="EMBL/GenBank/DDBJ databases">
        <authorList>
            <person name="Liu Y."/>
            <person name="Hou J."/>
            <person name="Li T.-Q."/>
            <person name="Guan C.-H."/>
            <person name="Wu X."/>
            <person name="Wu H.-Z."/>
            <person name="Ling F."/>
            <person name="Zhang R."/>
            <person name="Shi X.-G."/>
            <person name="Ren J.-P."/>
            <person name="Chen E.-F."/>
            <person name="Sun J.-M."/>
        </authorList>
    </citation>
    <scope>NUCLEOTIDE SEQUENCE</scope>
    <source>
        <strain evidence="14">Adult_tree_wgs_1</strain>
        <tissue evidence="14">Leaves</tissue>
    </source>
</reference>
<evidence type="ECO:0000256" key="2">
    <source>
        <dbReference type="ARBA" id="ARBA00012513"/>
    </source>
</evidence>
<keyword evidence="10" id="KW-0472">Membrane</keyword>
<protein>
    <recommendedName>
        <fullName evidence="2">non-specific serine/threonine protein kinase</fullName>
        <ecNumber evidence="2">2.7.11.1</ecNumber>
    </recommendedName>
</protein>
<keyword evidence="6" id="KW-0812">Transmembrane</keyword>
<dbReference type="PANTHER" id="PTHR27000">
    <property type="entry name" value="LEUCINE-RICH REPEAT RECEPTOR-LIKE PROTEIN KINASE FAMILY PROTEIN-RELATED"/>
    <property type="match status" value="1"/>
</dbReference>
<evidence type="ECO:0000256" key="12">
    <source>
        <dbReference type="ARBA" id="ARBA00023180"/>
    </source>
</evidence>
<dbReference type="GO" id="GO:0005886">
    <property type="term" value="C:plasma membrane"/>
    <property type="evidence" value="ECO:0007669"/>
    <property type="project" value="UniProtKB-SubCell"/>
</dbReference>
<evidence type="ECO:0000256" key="10">
    <source>
        <dbReference type="ARBA" id="ARBA00023136"/>
    </source>
</evidence>
<evidence type="ECO:0000313" key="15">
    <source>
        <dbReference type="Proteomes" id="UP000626092"/>
    </source>
</evidence>
<dbReference type="Proteomes" id="UP000626092">
    <property type="component" value="Unassembled WGS sequence"/>
</dbReference>
<dbReference type="OrthoDB" id="442066at2759"/>
<dbReference type="Pfam" id="PF13855">
    <property type="entry name" value="LRR_8"/>
    <property type="match status" value="1"/>
</dbReference>
<keyword evidence="4" id="KW-0723">Serine/threonine-protein kinase</keyword>
<evidence type="ECO:0000313" key="14">
    <source>
        <dbReference type="EMBL" id="KAF7152974.1"/>
    </source>
</evidence>
<evidence type="ECO:0000256" key="11">
    <source>
        <dbReference type="ARBA" id="ARBA00023170"/>
    </source>
</evidence>
<dbReference type="AlphaFoldDB" id="A0A834HF95"/>
<keyword evidence="15" id="KW-1185">Reference proteome</keyword>
<dbReference type="SUPFAM" id="SSF52058">
    <property type="entry name" value="L domain-like"/>
    <property type="match status" value="1"/>
</dbReference>
<keyword evidence="3" id="KW-1003">Cell membrane</keyword>
<dbReference type="EC" id="2.7.11.1" evidence="2"/>
<proteinExistence type="predicted"/>
<name>A0A834HF95_RHOSS</name>
<keyword evidence="9" id="KW-1133">Transmembrane helix</keyword>
<evidence type="ECO:0000256" key="7">
    <source>
        <dbReference type="ARBA" id="ARBA00022729"/>
    </source>
</evidence>
<dbReference type="InterPro" id="IPR001611">
    <property type="entry name" value="Leu-rich_rpt"/>
</dbReference>
<dbReference type="Pfam" id="PF00560">
    <property type="entry name" value="LRR_1"/>
    <property type="match status" value="1"/>
</dbReference>
<comment type="caution">
    <text evidence="14">The sequence shown here is derived from an EMBL/GenBank/DDBJ whole genome shotgun (WGS) entry which is preliminary data.</text>
</comment>
<gene>
    <name evidence="14" type="ORF">RHSIM_Rhsim01G0066400</name>
</gene>
<keyword evidence="5" id="KW-0433">Leucine-rich repeat</keyword>
<keyword evidence="12" id="KW-0325">Glycoprotein</keyword>
<evidence type="ECO:0000256" key="13">
    <source>
        <dbReference type="SAM" id="MobiDB-lite"/>
    </source>
</evidence>
<dbReference type="PANTHER" id="PTHR27000:SF800">
    <property type="entry name" value="OS11G0197000 PROTEIN"/>
    <property type="match status" value="1"/>
</dbReference>
<accession>A0A834HF95</accession>
<dbReference type="GO" id="GO:0004674">
    <property type="term" value="F:protein serine/threonine kinase activity"/>
    <property type="evidence" value="ECO:0007669"/>
    <property type="project" value="UniProtKB-KW"/>
</dbReference>
<evidence type="ECO:0000256" key="4">
    <source>
        <dbReference type="ARBA" id="ARBA00022527"/>
    </source>
</evidence>
<keyword evidence="7" id="KW-0732">Signal</keyword>
<comment type="subcellular location">
    <subcellularLocation>
        <location evidence="1">Cell membrane</location>
        <topology evidence="1">Single-pass type I membrane protein</topology>
    </subcellularLocation>
</comment>
<dbReference type="EMBL" id="WJXA01000001">
    <property type="protein sequence ID" value="KAF7152974.1"/>
    <property type="molecule type" value="Genomic_DNA"/>
</dbReference>
<keyword evidence="11" id="KW-0675">Receptor</keyword>